<evidence type="ECO:0000313" key="1">
    <source>
        <dbReference type="EMBL" id="VAW82828.1"/>
    </source>
</evidence>
<dbReference type="EMBL" id="UOFM01000492">
    <property type="protein sequence ID" value="VAW82828.1"/>
    <property type="molecule type" value="Genomic_DNA"/>
</dbReference>
<protein>
    <submittedName>
        <fullName evidence="1">Uncharacterized protein</fullName>
    </submittedName>
</protein>
<organism evidence="1">
    <name type="scientific">hydrothermal vent metagenome</name>
    <dbReference type="NCBI Taxonomy" id="652676"/>
    <lineage>
        <taxon>unclassified sequences</taxon>
        <taxon>metagenomes</taxon>
        <taxon>ecological metagenomes</taxon>
    </lineage>
</organism>
<dbReference type="AlphaFoldDB" id="A0A3B0YPR1"/>
<feature type="non-terminal residue" evidence="1">
    <location>
        <position position="33"/>
    </location>
</feature>
<accession>A0A3B0YPR1</accession>
<reference evidence="1" key="1">
    <citation type="submission" date="2018-06" db="EMBL/GenBank/DDBJ databases">
        <authorList>
            <person name="Zhirakovskaya E."/>
        </authorList>
    </citation>
    <scope>NUCLEOTIDE SEQUENCE</scope>
</reference>
<proteinExistence type="predicted"/>
<sequence>MDGFPDCPEPMKQQLAPLLSAAVATLQADGVLP</sequence>
<name>A0A3B0YPR1_9ZZZZ</name>
<gene>
    <name evidence="1" type="ORF">MNBD_GAMMA14-825</name>
</gene>